<comment type="caution">
    <text evidence="2">The sequence shown here is derived from an EMBL/GenBank/DDBJ whole genome shotgun (WGS) entry which is preliminary data.</text>
</comment>
<accession>A0A2K0WCH1</accession>
<proteinExistence type="predicted"/>
<dbReference type="AlphaFoldDB" id="A0A2K0WCH1"/>
<dbReference type="EMBL" id="MTQA01000087">
    <property type="protein sequence ID" value="PNP79980.1"/>
    <property type="molecule type" value="Genomic_DNA"/>
</dbReference>
<feature type="compositionally biased region" description="Basic and acidic residues" evidence="1">
    <location>
        <begin position="560"/>
        <end position="569"/>
    </location>
</feature>
<evidence type="ECO:0000256" key="1">
    <source>
        <dbReference type="SAM" id="MobiDB-lite"/>
    </source>
</evidence>
<feature type="compositionally biased region" description="Polar residues" evidence="1">
    <location>
        <begin position="548"/>
        <end position="559"/>
    </location>
</feature>
<dbReference type="STRING" id="42673.A0A2K0WCH1"/>
<name>A0A2K0WCH1_GIBNY</name>
<evidence type="ECO:0000313" key="2">
    <source>
        <dbReference type="EMBL" id="PNP79980.1"/>
    </source>
</evidence>
<protein>
    <submittedName>
        <fullName evidence="2">Uncharacterized protein</fullName>
    </submittedName>
</protein>
<evidence type="ECO:0000313" key="3">
    <source>
        <dbReference type="Proteomes" id="UP000236664"/>
    </source>
</evidence>
<dbReference type="Proteomes" id="UP000236664">
    <property type="component" value="Unassembled WGS sequence"/>
</dbReference>
<reference evidence="2 3" key="1">
    <citation type="submission" date="2017-06" db="EMBL/GenBank/DDBJ databases">
        <title>Genome of Fusarium nygamai isolate CS10214.</title>
        <authorList>
            <person name="Gardiner D.M."/>
            <person name="Obanor F."/>
            <person name="Kazan K."/>
        </authorList>
    </citation>
    <scope>NUCLEOTIDE SEQUENCE [LARGE SCALE GENOMIC DNA]</scope>
    <source>
        <strain evidence="2 3">CS10214</strain>
    </source>
</reference>
<dbReference type="OrthoDB" id="5153231at2759"/>
<feature type="region of interest" description="Disordered" evidence="1">
    <location>
        <begin position="548"/>
        <end position="578"/>
    </location>
</feature>
<keyword evidence="3" id="KW-1185">Reference proteome</keyword>
<sequence>MELEFEDPHGDYDTYSCAYGWQDTCGLCRVGFSQGDEIMSGTSSWRIPKFKTIPYSSIHRALMPYHPECFLVVGGDQSGRNIAAATYPGQYSEDCYHLQHRRRRWLKDTFAQDLFQTVRGRLPLEVCENIAKYSARDRAIQVFKQHWSQDRPLQPGNISVPVHHGVTLWAQYVHYEGIRYIRSFSYGSRGGDEEIVLDWNTDKLPNVFIRHNGLGVNNLVVTADDGSPNVEQVEGFDGIKLRGLGIVKSPDSFVDFRDQSGPCEIRWAIPPAPVKHSPKIPLAEDMDFQFVRAFDWNKPRTTGYSFLVWGSVILTINSHEAGTSAAPDEEFNGCHPHNATRLYLAMSPGEYVSELWVRTYHERLSTLIVVTNHGHSLVVGTQADRPGAMYHVVAELPQNKTCRMFYGDPYDERVSWLHFDSVSTWEHPAKRQVRSTCPSAPRTRRLPHSRLWYHTSARLDGVREVTPCMFAQDSYGVAKITGLLLTYADGSRSSVGQVRLNTMGTPKTVTSDTMYLQYEDDVRGTLQTNSHLVDPGFDWFGFSEPLSSASSPKESNNTDSESHEAKDSPQVEDIPSEGDGFCESVTYTNTIAVPMSGRLDWNKEVDDDVYVVSYHKNSTSKNDEMRHVLAEHANLIKQEPVVKPLSILIGKIGELAYAEQL</sequence>
<organism evidence="2 3">
    <name type="scientific">Gibberella nygamai</name>
    <name type="common">Bean root rot disease fungus</name>
    <name type="synonym">Fusarium nygamai</name>
    <dbReference type="NCBI Taxonomy" id="42673"/>
    <lineage>
        <taxon>Eukaryota</taxon>
        <taxon>Fungi</taxon>
        <taxon>Dikarya</taxon>
        <taxon>Ascomycota</taxon>
        <taxon>Pezizomycotina</taxon>
        <taxon>Sordariomycetes</taxon>
        <taxon>Hypocreomycetidae</taxon>
        <taxon>Hypocreales</taxon>
        <taxon>Nectriaceae</taxon>
        <taxon>Fusarium</taxon>
        <taxon>Fusarium fujikuroi species complex</taxon>
    </lineage>
</organism>
<gene>
    <name evidence="2" type="ORF">FNYG_06677</name>
</gene>